<name>A0A9Q1QXC4_9SOLA</name>
<feature type="compositionally biased region" description="Polar residues" evidence="1">
    <location>
        <begin position="79"/>
        <end position="94"/>
    </location>
</feature>
<organism evidence="2 3">
    <name type="scientific">Anisodus acutangulus</name>
    <dbReference type="NCBI Taxonomy" id="402998"/>
    <lineage>
        <taxon>Eukaryota</taxon>
        <taxon>Viridiplantae</taxon>
        <taxon>Streptophyta</taxon>
        <taxon>Embryophyta</taxon>
        <taxon>Tracheophyta</taxon>
        <taxon>Spermatophyta</taxon>
        <taxon>Magnoliopsida</taxon>
        <taxon>eudicotyledons</taxon>
        <taxon>Gunneridae</taxon>
        <taxon>Pentapetalae</taxon>
        <taxon>asterids</taxon>
        <taxon>lamiids</taxon>
        <taxon>Solanales</taxon>
        <taxon>Solanaceae</taxon>
        <taxon>Solanoideae</taxon>
        <taxon>Hyoscyameae</taxon>
        <taxon>Anisodus</taxon>
    </lineage>
</organism>
<reference evidence="3" key="1">
    <citation type="journal article" date="2023" name="Proc. Natl. Acad. Sci. U.S.A.">
        <title>Genomic and structural basis for evolution of tropane alkaloid biosynthesis.</title>
        <authorList>
            <person name="Wanga Y.-J."/>
            <person name="Taina T."/>
            <person name="Yua J.-Y."/>
            <person name="Lia J."/>
            <person name="Xua B."/>
            <person name="Chenc J."/>
            <person name="D'Auriad J.C."/>
            <person name="Huanga J.-P."/>
            <person name="Huanga S.-X."/>
        </authorList>
    </citation>
    <scope>NUCLEOTIDE SEQUENCE [LARGE SCALE GENOMIC DNA]</scope>
    <source>
        <strain evidence="3">cv. KIB-2019</strain>
    </source>
</reference>
<gene>
    <name evidence="2" type="ORF">K7X08_023802</name>
</gene>
<evidence type="ECO:0000313" key="2">
    <source>
        <dbReference type="EMBL" id="KAJ8530921.1"/>
    </source>
</evidence>
<dbReference type="AlphaFoldDB" id="A0A9Q1QXC4"/>
<dbReference type="Proteomes" id="UP001152561">
    <property type="component" value="Unassembled WGS sequence"/>
</dbReference>
<sequence length="158" mass="17129">MGKLHWVHGNGIVNTSPISNPNTVSREGEGVGVNVVVFPTDIERLEDANIDKGRQLVEAVFLIVPVNRAEHGEEGEIKSISSKQEPSADSITSSQQVKVMFEKVADYVEENMSTVEPKAIEMDPKAGVVVQSQDVQADTSEGKGTEVVEKATKVQENQ</sequence>
<feature type="region of interest" description="Disordered" evidence="1">
    <location>
        <begin position="72"/>
        <end position="94"/>
    </location>
</feature>
<evidence type="ECO:0000313" key="3">
    <source>
        <dbReference type="Proteomes" id="UP001152561"/>
    </source>
</evidence>
<dbReference type="EMBL" id="JAJAGQ010000021">
    <property type="protein sequence ID" value="KAJ8530921.1"/>
    <property type="molecule type" value="Genomic_DNA"/>
</dbReference>
<proteinExistence type="predicted"/>
<comment type="caution">
    <text evidence="2">The sequence shown here is derived from an EMBL/GenBank/DDBJ whole genome shotgun (WGS) entry which is preliminary data.</text>
</comment>
<feature type="compositionally biased region" description="Basic and acidic residues" evidence="1">
    <location>
        <begin position="140"/>
        <end position="158"/>
    </location>
</feature>
<accession>A0A9Q1QXC4</accession>
<keyword evidence="3" id="KW-1185">Reference proteome</keyword>
<protein>
    <submittedName>
        <fullName evidence="2">Uncharacterized protein</fullName>
    </submittedName>
</protein>
<evidence type="ECO:0000256" key="1">
    <source>
        <dbReference type="SAM" id="MobiDB-lite"/>
    </source>
</evidence>
<feature type="region of interest" description="Disordered" evidence="1">
    <location>
        <begin position="135"/>
        <end position="158"/>
    </location>
</feature>